<dbReference type="Proteomes" id="UP000023703">
    <property type="component" value="Chromosome"/>
</dbReference>
<evidence type="ECO:0000259" key="1">
    <source>
        <dbReference type="PROSITE" id="PS51747"/>
    </source>
</evidence>
<dbReference type="AlphaFoldDB" id="X5EAA1"/>
<dbReference type="Pfam" id="PF00383">
    <property type="entry name" value="dCMP_cyt_deam_1"/>
    <property type="match status" value="1"/>
</dbReference>
<dbReference type="PANTHER" id="PTHR11079:SF179">
    <property type="entry name" value="TRNA(ADENINE(34)) DEAMINASE, CHLOROPLASTIC"/>
    <property type="match status" value="1"/>
</dbReference>
<dbReference type="PANTHER" id="PTHR11079">
    <property type="entry name" value="CYTOSINE DEAMINASE FAMILY MEMBER"/>
    <property type="match status" value="1"/>
</dbReference>
<gene>
    <name evidence="2" type="ORF">CGLY_09325</name>
</gene>
<dbReference type="EMBL" id="CP006842">
    <property type="protein sequence ID" value="AHW64310.1"/>
    <property type="molecule type" value="Genomic_DNA"/>
</dbReference>
<reference evidence="2 3" key="1">
    <citation type="journal article" date="2015" name="Int. J. Syst. Evol. Microbiol.">
        <title>Revisiting Corynebacterium glyciniphilum (ex Kubota et al., 1972) sp. nov., nom. rev., isolated from putrefied banana.</title>
        <authorList>
            <person name="Al-Dilaimi A."/>
            <person name="Bednarz H."/>
            <person name="Lomker A."/>
            <person name="Niehaus K."/>
            <person name="Kalinowski J."/>
            <person name="Ruckert C."/>
        </authorList>
    </citation>
    <scope>NUCLEOTIDE SEQUENCE [LARGE SCALE GENOMIC DNA]</scope>
    <source>
        <strain evidence="2">AJ 3170</strain>
    </source>
</reference>
<sequence length="157" mass="17025">MTISERDRDFLRLSVGLAREARQAGDDAFGTVLVGQNGDVLFSDRNRVVSGSSPLRHPEFAAAQWAVTNLDPLERSRSTVYTSGEHCPMCAAAHGWAGLGRIVYASSAAQFKKWATEDGQHTGPVTSLRIQDVVPGVVVDGPDPDLSRDVRELHRPS</sequence>
<evidence type="ECO:0000313" key="2">
    <source>
        <dbReference type="EMBL" id="AHW64310.1"/>
    </source>
</evidence>
<dbReference type="InterPro" id="IPR002125">
    <property type="entry name" value="CMP_dCMP_dom"/>
</dbReference>
<dbReference type="KEGG" id="cgy:CGLY_09325"/>
<dbReference type="Gene3D" id="3.40.140.10">
    <property type="entry name" value="Cytidine Deaminase, domain 2"/>
    <property type="match status" value="1"/>
</dbReference>
<dbReference type="GO" id="GO:0003824">
    <property type="term" value="F:catalytic activity"/>
    <property type="evidence" value="ECO:0007669"/>
    <property type="project" value="InterPro"/>
</dbReference>
<organism evidence="2 3">
    <name type="scientific">Corynebacterium glyciniphilum AJ 3170</name>
    <dbReference type="NCBI Taxonomy" id="1404245"/>
    <lineage>
        <taxon>Bacteria</taxon>
        <taxon>Bacillati</taxon>
        <taxon>Actinomycetota</taxon>
        <taxon>Actinomycetes</taxon>
        <taxon>Mycobacteriales</taxon>
        <taxon>Corynebacteriaceae</taxon>
        <taxon>Corynebacterium</taxon>
    </lineage>
</organism>
<dbReference type="STRING" id="1404245.CGLY_09325"/>
<dbReference type="SUPFAM" id="SSF53927">
    <property type="entry name" value="Cytidine deaminase-like"/>
    <property type="match status" value="1"/>
</dbReference>
<dbReference type="CDD" id="cd01285">
    <property type="entry name" value="nucleoside_deaminase"/>
    <property type="match status" value="1"/>
</dbReference>
<dbReference type="PROSITE" id="PS51747">
    <property type="entry name" value="CYT_DCMP_DEAMINASES_2"/>
    <property type="match status" value="1"/>
</dbReference>
<dbReference type="eggNOG" id="COG0590">
    <property type="taxonomic scope" value="Bacteria"/>
</dbReference>
<name>X5EAA1_9CORY</name>
<dbReference type="HOGENOM" id="CLU_025810_5_1_11"/>
<proteinExistence type="predicted"/>
<accession>X5EAA1</accession>
<dbReference type="OrthoDB" id="9802676at2"/>
<keyword evidence="3" id="KW-1185">Reference proteome</keyword>
<protein>
    <submittedName>
        <fullName evidence="2">Putative cytosine/adenosine deaminase</fullName>
    </submittedName>
</protein>
<evidence type="ECO:0000313" key="3">
    <source>
        <dbReference type="Proteomes" id="UP000023703"/>
    </source>
</evidence>
<feature type="domain" description="CMP/dCMP-type deaminase" evidence="1">
    <location>
        <begin position="5"/>
        <end position="126"/>
    </location>
</feature>
<dbReference type="InterPro" id="IPR016193">
    <property type="entry name" value="Cytidine_deaminase-like"/>
</dbReference>